<accession>A0A8S2RWI0</accession>
<reference evidence="2" key="1">
    <citation type="submission" date="2021-02" db="EMBL/GenBank/DDBJ databases">
        <authorList>
            <person name="Nowell W R."/>
        </authorList>
    </citation>
    <scope>NUCLEOTIDE SEQUENCE</scope>
</reference>
<proteinExistence type="predicted"/>
<name>A0A8S2RWI0_9BILA</name>
<evidence type="ECO:0000313" key="3">
    <source>
        <dbReference type="Proteomes" id="UP000682733"/>
    </source>
</evidence>
<gene>
    <name evidence="1" type="ORF">OVA965_LOCUS31853</name>
    <name evidence="2" type="ORF">TMI583_LOCUS32700</name>
</gene>
<protein>
    <submittedName>
        <fullName evidence="2">Uncharacterized protein</fullName>
    </submittedName>
</protein>
<comment type="caution">
    <text evidence="2">The sequence shown here is derived from an EMBL/GenBank/DDBJ whole genome shotgun (WGS) entry which is preliminary data.</text>
</comment>
<dbReference type="EMBL" id="CAJOBA010046007">
    <property type="protein sequence ID" value="CAF4184080.1"/>
    <property type="molecule type" value="Genomic_DNA"/>
</dbReference>
<dbReference type="Proteomes" id="UP000677228">
    <property type="component" value="Unassembled WGS sequence"/>
</dbReference>
<dbReference type="Proteomes" id="UP000682733">
    <property type="component" value="Unassembled WGS sequence"/>
</dbReference>
<feature type="non-terminal residue" evidence="2">
    <location>
        <position position="1"/>
    </location>
</feature>
<sequence>MESGGERSGRGACEDYSIYFGEKLSTICFIDKVEKTMEKLDLDMKRSRQQCPIVGGLMYGILVDDLDKNPNVLVANVKESGNLTFPTEIFAHAGPLYSTAYMVPTRYKYTKFWRVKTPSASKNVYRENEADT</sequence>
<evidence type="ECO:0000313" key="2">
    <source>
        <dbReference type="EMBL" id="CAF4184080.1"/>
    </source>
</evidence>
<evidence type="ECO:0000313" key="1">
    <source>
        <dbReference type="EMBL" id="CAF1375143.1"/>
    </source>
</evidence>
<organism evidence="2 3">
    <name type="scientific">Didymodactylos carnosus</name>
    <dbReference type="NCBI Taxonomy" id="1234261"/>
    <lineage>
        <taxon>Eukaryota</taxon>
        <taxon>Metazoa</taxon>
        <taxon>Spiralia</taxon>
        <taxon>Gnathifera</taxon>
        <taxon>Rotifera</taxon>
        <taxon>Eurotatoria</taxon>
        <taxon>Bdelloidea</taxon>
        <taxon>Philodinida</taxon>
        <taxon>Philodinidae</taxon>
        <taxon>Didymodactylos</taxon>
    </lineage>
</organism>
<dbReference type="AlphaFoldDB" id="A0A8S2RWI0"/>
<dbReference type="EMBL" id="CAJNOK010024328">
    <property type="protein sequence ID" value="CAF1375143.1"/>
    <property type="molecule type" value="Genomic_DNA"/>
</dbReference>